<evidence type="ECO:0000256" key="8">
    <source>
        <dbReference type="SAM" id="Phobius"/>
    </source>
</evidence>
<dbReference type="Pfam" id="PF14752">
    <property type="entry name" value="RBP_receptor"/>
    <property type="match status" value="1"/>
</dbReference>
<name>A0A819K936_9BILA</name>
<evidence type="ECO:0000256" key="7">
    <source>
        <dbReference type="ARBA" id="ARBA00023170"/>
    </source>
</evidence>
<evidence type="ECO:0000256" key="2">
    <source>
        <dbReference type="ARBA" id="ARBA00022448"/>
    </source>
</evidence>
<organism evidence="9 10">
    <name type="scientific">Rotaria sordida</name>
    <dbReference type="NCBI Taxonomy" id="392033"/>
    <lineage>
        <taxon>Eukaryota</taxon>
        <taxon>Metazoa</taxon>
        <taxon>Spiralia</taxon>
        <taxon>Gnathifera</taxon>
        <taxon>Rotifera</taxon>
        <taxon>Eurotatoria</taxon>
        <taxon>Bdelloidea</taxon>
        <taxon>Philodinida</taxon>
        <taxon>Philodinidae</taxon>
        <taxon>Rotaria</taxon>
    </lineage>
</organism>
<accession>A0A819K936</accession>
<dbReference type="InterPro" id="IPR026612">
    <property type="entry name" value="STRA6-like"/>
</dbReference>
<dbReference type="GO" id="GO:0034632">
    <property type="term" value="F:retinol transmembrane transporter activity"/>
    <property type="evidence" value="ECO:0007669"/>
    <property type="project" value="InterPro"/>
</dbReference>
<keyword evidence="3" id="KW-1003">Cell membrane</keyword>
<dbReference type="EMBL" id="CAJOAX010005376">
    <property type="protein sequence ID" value="CAF3945642.1"/>
    <property type="molecule type" value="Genomic_DNA"/>
</dbReference>
<feature type="transmembrane region" description="Helical" evidence="8">
    <location>
        <begin position="119"/>
        <end position="144"/>
    </location>
</feature>
<sequence>MDLQALQMCKASMGMVVTIHSVITKRTFSAVIFAVYADDLLEIATGIFTQQGSSTNEGIIVTYLREILKVLVIGFRRYPTLAAIHIDTPFSLICASLYTCRYVFLQHKINILSLNNRRVFMIFLYFNIFLDAFLGLLAAFIRLIKSTIGGIVYMCRLDYSPLGRKLETSDSGFSAYCGFIHVECAHRHPVLLCFISHLLRDHLYKQSFKHWSKAGRKWALAIFLVNNPKLVNRRKQFLNRSTKNEVKITLIERKNGNKTDITSLSTVSHRSSVGLQLALDDLSVREQF</sequence>
<dbReference type="PANTHER" id="PTHR21444">
    <property type="entry name" value="COILED-COIL DOMAIN-CONTAINING PROTEIN 180"/>
    <property type="match status" value="1"/>
</dbReference>
<evidence type="ECO:0000256" key="6">
    <source>
        <dbReference type="ARBA" id="ARBA00023136"/>
    </source>
</evidence>
<dbReference type="Proteomes" id="UP000663823">
    <property type="component" value="Unassembled WGS sequence"/>
</dbReference>
<keyword evidence="6 8" id="KW-0472">Membrane</keyword>
<keyword evidence="7" id="KW-0675">Receptor</keyword>
<protein>
    <submittedName>
        <fullName evidence="9">Uncharacterized protein</fullName>
    </submittedName>
</protein>
<proteinExistence type="predicted"/>
<keyword evidence="2" id="KW-0813">Transport</keyword>
<evidence type="ECO:0000313" key="9">
    <source>
        <dbReference type="EMBL" id="CAF3945642.1"/>
    </source>
</evidence>
<dbReference type="GO" id="GO:0005886">
    <property type="term" value="C:plasma membrane"/>
    <property type="evidence" value="ECO:0007669"/>
    <property type="project" value="UniProtKB-SubCell"/>
</dbReference>
<evidence type="ECO:0000256" key="5">
    <source>
        <dbReference type="ARBA" id="ARBA00022989"/>
    </source>
</evidence>
<evidence type="ECO:0000256" key="4">
    <source>
        <dbReference type="ARBA" id="ARBA00022692"/>
    </source>
</evidence>
<evidence type="ECO:0000313" key="10">
    <source>
        <dbReference type="Proteomes" id="UP000663823"/>
    </source>
</evidence>
<dbReference type="AlphaFoldDB" id="A0A819K936"/>
<gene>
    <name evidence="9" type="ORF">OTI717_LOCUS26103</name>
</gene>
<evidence type="ECO:0000256" key="1">
    <source>
        <dbReference type="ARBA" id="ARBA00004651"/>
    </source>
</evidence>
<evidence type="ECO:0000256" key="3">
    <source>
        <dbReference type="ARBA" id="ARBA00022475"/>
    </source>
</evidence>
<keyword evidence="4 8" id="KW-0812">Transmembrane</keyword>
<dbReference type="PANTHER" id="PTHR21444:SF15">
    <property type="entry name" value="RECEPTOR FOR RETINOL UPTAKE STRA6"/>
    <property type="match status" value="1"/>
</dbReference>
<dbReference type="GO" id="GO:0038023">
    <property type="term" value="F:signaling receptor activity"/>
    <property type="evidence" value="ECO:0007669"/>
    <property type="project" value="InterPro"/>
</dbReference>
<comment type="subcellular location">
    <subcellularLocation>
        <location evidence="1">Cell membrane</location>
        <topology evidence="1">Multi-pass membrane protein</topology>
    </subcellularLocation>
</comment>
<comment type="caution">
    <text evidence="9">The sequence shown here is derived from an EMBL/GenBank/DDBJ whole genome shotgun (WGS) entry which is preliminary data.</text>
</comment>
<keyword evidence="5 8" id="KW-1133">Transmembrane helix</keyword>
<dbReference type="GO" id="GO:0071939">
    <property type="term" value="P:vitamin A import into cell"/>
    <property type="evidence" value="ECO:0007669"/>
    <property type="project" value="TreeGrafter"/>
</dbReference>
<reference evidence="9" key="1">
    <citation type="submission" date="2021-02" db="EMBL/GenBank/DDBJ databases">
        <authorList>
            <person name="Nowell W R."/>
        </authorList>
    </citation>
    <scope>NUCLEOTIDE SEQUENCE</scope>
</reference>